<evidence type="ECO:0000256" key="1">
    <source>
        <dbReference type="SAM" id="MobiDB-lite"/>
    </source>
</evidence>
<organism evidence="2 3">
    <name type="scientific">Spirodela intermedia</name>
    <name type="common">Intermediate duckweed</name>
    <dbReference type="NCBI Taxonomy" id="51605"/>
    <lineage>
        <taxon>Eukaryota</taxon>
        <taxon>Viridiplantae</taxon>
        <taxon>Streptophyta</taxon>
        <taxon>Embryophyta</taxon>
        <taxon>Tracheophyta</taxon>
        <taxon>Spermatophyta</taxon>
        <taxon>Magnoliopsida</taxon>
        <taxon>Liliopsida</taxon>
        <taxon>Araceae</taxon>
        <taxon>Lemnoideae</taxon>
        <taxon>Spirodela</taxon>
    </lineage>
</organism>
<evidence type="ECO:0000313" key="3">
    <source>
        <dbReference type="Proteomes" id="UP000663760"/>
    </source>
</evidence>
<protein>
    <submittedName>
        <fullName evidence="2">Uncharacterized protein</fullName>
    </submittedName>
</protein>
<keyword evidence="3" id="KW-1185">Reference proteome</keyword>
<reference evidence="2" key="1">
    <citation type="submission" date="2020-02" db="EMBL/GenBank/DDBJ databases">
        <authorList>
            <person name="Scholz U."/>
            <person name="Mascher M."/>
            <person name="Fiebig A."/>
        </authorList>
    </citation>
    <scope>NUCLEOTIDE SEQUENCE</scope>
</reference>
<evidence type="ECO:0000313" key="2">
    <source>
        <dbReference type="EMBL" id="CAA7410493.1"/>
    </source>
</evidence>
<dbReference type="Proteomes" id="UP000663760">
    <property type="component" value="Chromosome 18"/>
</dbReference>
<dbReference type="AlphaFoldDB" id="A0A7I8LK95"/>
<name>A0A7I8LK95_SPIIN</name>
<gene>
    <name evidence="2" type="ORF">SI8410_18021171</name>
</gene>
<feature type="region of interest" description="Disordered" evidence="1">
    <location>
        <begin position="1"/>
        <end position="27"/>
    </location>
</feature>
<dbReference type="EMBL" id="LR746281">
    <property type="protein sequence ID" value="CAA7410493.1"/>
    <property type="molecule type" value="Genomic_DNA"/>
</dbReference>
<proteinExistence type="predicted"/>
<feature type="compositionally biased region" description="Pro residues" evidence="1">
    <location>
        <begin position="18"/>
        <end position="27"/>
    </location>
</feature>
<sequence>MQSLRLHCSGKGATFSSPPLPPLPRRR</sequence>
<accession>A0A7I8LK95</accession>